<keyword evidence="3" id="KW-0547">Nucleotide-binding</keyword>
<proteinExistence type="inferred from homology"/>
<keyword evidence="4" id="KW-0067">ATP-binding</keyword>
<dbReference type="Gene3D" id="3.40.50.300">
    <property type="entry name" value="P-loop containing nucleotide triphosphate hydrolases"/>
    <property type="match status" value="1"/>
</dbReference>
<comment type="similarity">
    <text evidence="1">Belongs to the MCM family.</text>
</comment>
<dbReference type="GO" id="GO:0042555">
    <property type="term" value="C:MCM complex"/>
    <property type="evidence" value="ECO:0007669"/>
    <property type="project" value="TreeGrafter"/>
</dbReference>
<dbReference type="InterPro" id="IPR041562">
    <property type="entry name" value="MCM_lid"/>
</dbReference>
<dbReference type="Pfam" id="PF17207">
    <property type="entry name" value="MCM_OB"/>
    <property type="match status" value="1"/>
</dbReference>
<dbReference type="InterPro" id="IPR012340">
    <property type="entry name" value="NA-bd_OB-fold"/>
</dbReference>
<dbReference type="PRINTS" id="PR01657">
    <property type="entry name" value="MCMFAMILY"/>
</dbReference>
<feature type="non-terminal residue" evidence="7">
    <location>
        <position position="718"/>
    </location>
</feature>
<accession>A0A381WHX1</accession>
<dbReference type="Gene3D" id="2.20.28.10">
    <property type="match status" value="1"/>
</dbReference>
<dbReference type="InterPro" id="IPR001208">
    <property type="entry name" value="MCM_dom"/>
</dbReference>
<reference evidence="7" key="1">
    <citation type="submission" date="2018-05" db="EMBL/GenBank/DDBJ databases">
        <authorList>
            <person name="Lanie J.A."/>
            <person name="Ng W.-L."/>
            <person name="Kazmierczak K.M."/>
            <person name="Andrzejewski T.M."/>
            <person name="Davidsen T.M."/>
            <person name="Wayne K.J."/>
            <person name="Tettelin H."/>
            <person name="Glass J.I."/>
            <person name="Rusch D."/>
            <person name="Podicherti R."/>
            <person name="Tsui H.-C.T."/>
            <person name="Winkler M.E."/>
        </authorList>
    </citation>
    <scope>NUCLEOTIDE SEQUENCE</scope>
</reference>
<evidence type="ECO:0000259" key="6">
    <source>
        <dbReference type="PROSITE" id="PS50051"/>
    </source>
</evidence>
<evidence type="ECO:0000256" key="5">
    <source>
        <dbReference type="ARBA" id="ARBA00023125"/>
    </source>
</evidence>
<name>A0A381WHX1_9ZZZZ</name>
<evidence type="ECO:0000256" key="1">
    <source>
        <dbReference type="ARBA" id="ARBA00008010"/>
    </source>
</evidence>
<gene>
    <name evidence="7" type="ORF">METZ01_LOCUS104906</name>
</gene>
<dbReference type="Gene3D" id="3.30.1640.10">
    <property type="entry name" value="mini-chromosome maintenance (MCM) complex, chain A, domain 1"/>
    <property type="match status" value="1"/>
</dbReference>
<dbReference type="Gene3D" id="1.10.10.10">
    <property type="entry name" value="Winged helix-like DNA-binding domain superfamily/Winged helix DNA-binding domain"/>
    <property type="match status" value="1"/>
</dbReference>
<dbReference type="Pfam" id="PF17855">
    <property type="entry name" value="MCM_lid"/>
    <property type="match status" value="1"/>
</dbReference>
<dbReference type="InterPro" id="IPR027417">
    <property type="entry name" value="P-loop_NTPase"/>
</dbReference>
<evidence type="ECO:0000313" key="7">
    <source>
        <dbReference type="EMBL" id="SVA52052.1"/>
    </source>
</evidence>
<dbReference type="SMART" id="SM00350">
    <property type="entry name" value="MCM"/>
    <property type="match status" value="1"/>
</dbReference>
<keyword evidence="5" id="KW-0238">DNA-binding</keyword>
<dbReference type="InterPro" id="IPR033762">
    <property type="entry name" value="MCM_OB"/>
</dbReference>
<dbReference type="AlphaFoldDB" id="A0A381WHX1"/>
<organism evidence="7">
    <name type="scientific">marine metagenome</name>
    <dbReference type="NCBI Taxonomy" id="408172"/>
    <lineage>
        <taxon>unclassified sequences</taxon>
        <taxon>metagenomes</taxon>
        <taxon>ecological metagenomes</taxon>
    </lineage>
</organism>
<evidence type="ECO:0000256" key="4">
    <source>
        <dbReference type="ARBA" id="ARBA00022840"/>
    </source>
</evidence>
<evidence type="ECO:0000256" key="2">
    <source>
        <dbReference type="ARBA" id="ARBA00022705"/>
    </source>
</evidence>
<dbReference type="GO" id="GO:0017116">
    <property type="term" value="F:single-stranded DNA helicase activity"/>
    <property type="evidence" value="ECO:0007669"/>
    <property type="project" value="TreeGrafter"/>
</dbReference>
<dbReference type="GO" id="GO:0006260">
    <property type="term" value="P:DNA replication"/>
    <property type="evidence" value="ECO:0007669"/>
    <property type="project" value="UniProtKB-KW"/>
</dbReference>
<dbReference type="GO" id="GO:0003697">
    <property type="term" value="F:single-stranded DNA binding"/>
    <property type="evidence" value="ECO:0007669"/>
    <property type="project" value="TreeGrafter"/>
</dbReference>
<dbReference type="InterPro" id="IPR036388">
    <property type="entry name" value="WH-like_DNA-bd_sf"/>
</dbReference>
<evidence type="ECO:0000256" key="3">
    <source>
        <dbReference type="ARBA" id="ARBA00022741"/>
    </source>
</evidence>
<keyword evidence="2" id="KW-0235">DNA replication</keyword>
<sequence length="718" mass="80657">MTMAAHDSSARWRTFLTEAKEDRILLLLSKQAPPYLEIPFHELQAFDPEFADDVLEHPRQILDRGSQTLIEICRERGEDIDAVLRVGELPRDSRRPLRDIGTSDIERLRSVDAIITKISDLKPRLHIAVFTCEACGNTIEVSQRNERELVEPLRCPADSGCGGSRNSKENPTRFNLVVNISRMVNNQWIEIQELPENVPSGAQPTRASVLVEGDQVNRHLPGERIVANVMPVVRSEVRRNRKTPMFDIIYHLISSEHESIPFNEIQISEEDRDEILEISRREDLMKLMQQSIAPSVFATGVMHYVKRSLALQLFGGVSRINPDRTRTRGDIHILLMGDPGVAKSQVLNYMSKLSPRGKLASGGGVSGAGLTAAAVRDAFGDGRFALEAGVLPLSDRGLAAIDEFDKISDEDRKVMHPAMEQQEIHVAKGGITATLPSRCSILAAANPKEGRFSKRGPNQSVMRSFNETGLPPPLASRFDIIWMIRDEVKVEDDERIARHILDMRTQGVSESKVEESLDLDPSEEQKDQIFATGVDDAEHFTLEFLRRYIAYAKRNIHPDLDENARAEILNYYTNERQSYGRDDQMGESEVIPITARALEALIRLTEAHARMHLRDVASSEDAKVALAVFRHWRDESGIEDESELHSGISASARTTNTIVRSILRDICSEGDGTAHITEIYNRASVRKVPETTVDDVLSHLRMSGEVFSPRNEVYQFAR</sequence>
<dbReference type="Gene3D" id="2.40.50.140">
    <property type="entry name" value="Nucleic acid-binding proteins"/>
    <property type="match status" value="1"/>
</dbReference>
<feature type="domain" description="MCM C-terminal AAA(+) ATPase" evidence="6">
    <location>
        <begin position="284"/>
        <end position="500"/>
    </location>
</feature>
<dbReference type="PANTHER" id="PTHR11630:SF66">
    <property type="entry name" value="DNA REPLICATION LICENSING FACTOR MCM4"/>
    <property type="match status" value="1"/>
</dbReference>
<protein>
    <recommendedName>
        <fullName evidence="6">MCM C-terminal AAA(+) ATPase domain-containing protein</fullName>
    </recommendedName>
</protein>
<dbReference type="InterPro" id="IPR031327">
    <property type="entry name" value="MCM"/>
</dbReference>
<dbReference type="SUPFAM" id="SSF50249">
    <property type="entry name" value="Nucleic acid-binding proteins"/>
    <property type="match status" value="1"/>
</dbReference>
<dbReference type="PANTHER" id="PTHR11630">
    <property type="entry name" value="DNA REPLICATION LICENSING FACTOR MCM FAMILY MEMBER"/>
    <property type="match status" value="1"/>
</dbReference>
<dbReference type="PROSITE" id="PS50051">
    <property type="entry name" value="MCM_2"/>
    <property type="match status" value="1"/>
</dbReference>
<dbReference type="CDD" id="cd17706">
    <property type="entry name" value="MCM"/>
    <property type="match status" value="1"/>
</dbReference>
<dbReference type="GO" id="GO:0005524">
    <property type="term" value="F:ATP binding"/>
    <property type="evidence" value="ECO:0007669"/>
    <property type="project" value="UniProtKB-KW"/>
</dbReference>
<dbReference type="SUPFAM" id="SSF52540">
    <property type="entry name" value="P-loop containing nucleoside triphosphate hydrolases"/>
    <property type="match status" value="1"/>
</dbReference>
<dbReference type="EMBL" id="UINC01011852">
    <property type="protein sequence ID" value="SVA52052.1"/>
    <property type="molecule type" value="Genomic_DNA"/>
</dbReference>
<dbReference type="Pfam" id="PF00493">
    <property type="entry name" value="MCM"/>
    <property type="match status" value="1"/>
</dbReference>